<dbReference type="InterPro" id="IPR053860">
    <property type="entry name" value="DUF6932"/>
</dbReference>
<organism evidence="1 2">
    <name type="scientific">Chelatococcus daeguensis</name>
    <dbReference type="NCBI Taxonomy" id="444444"/>
    <lineage>
        <taxon>Bacteria</taxon>
        <taxon>Pseudomonadati</taxon>
        <taxon>Pseudomonadota</taxon>
        <taxon>Alphaproteobacteria</taxon>
        <taxon>Hyphomicrobiales</taxon>
        <taxon>Chelatococcaceae</taxon>
        <taxon>Chelatococcus</taxon>
    </lineage>
</organism>
<protein>
    <submittedName>
        <fullName evidence="1">Uncharacterized protein</fullName>
    </submittedName>
</protein>
<proteinExistence type="predicted"/>
<dbReference type="EMBL" id="CP018095">
    <property type="protein sequence ID" value="APF38813.1"/>
    <property type="molecule type" value="Genomic_DNA"/>
</dbReference>
<reference evidence="1 2" key="1">
    <citation type="submission" date="2016-11" db="EMBL/GenBank/DDBJ databases">
        <title>Complete genome sequence of the aerobically denitrifying bacterium Chelatococcus daeguensis TAD1.</title>
        <authorList>
            <person name="Yang Y."/>
            <person name="Huang S."/>
            <person name="Lin E."/>
        </authorList>
    </citation>
    <scope>NUCLEOTIDE SEQUENCE [LARGE SCALE GENOMIC DNA]</scope>
    <source>
        <strain evidence="1 2">TAD1</strain>
    </source>
</reference>
<evidence type="ECO:0000313" key="2">
    <source>
        <dbReference type="Proteomes" id="UP000182703"/>
    </source>
</evidence>
<keyword evidence="2" id="KW-1185">Reference proteome</keyword>
<dbReference type="Proteomes" id="UP000182703">
    <property type="component" value="Chromosome"/>
</dbReference>
<sequence length="162" mass="18240">MPELADAFGTTPHRRRLLRNLISYRSLLAEGGYVGGVQFIDGSFVENIEMVAGRNPTDIDVFSILNVPSKYRDNPSLWPSTGLSFWQGEVIDRDRNKQRFDLDTYAVIFEDLHARPALLIRDIIYWYSLFSHQRGTFAWKGFVGLVLDPASDQAALSALGSA</sequence>
<dbReference type="AlphaFoldDB" id="A0AAC9P048"/>
<dbReference type="KEGG" id="cdq:BOQ54_01325"/>
<evidence type="ECO:0000313" key="1">
    <source>
        <dbReference type="EMBL" id="APF38813.1"/>
    </source>
</evidence>
<gene>
    <name evidence="1" type="ORF">BOQ54_01325</name>
</gene>
<dbReference type="Pfam" id="PF22014">
    <property type="entry name" value="DUF6932"/>
    <property type="match status" value="1"/>
</dbReference>
<accession>A0AAC9P048</accession>
<name>A0AAC9P048_9HYPH</name>